<keyword evidence="2" id="KW-1185">Reference proteome</keyword>
<proteinExistence type="predicted"/>
<sequence length="110" mass="12742">MLRMEAMMVAARKDAKAARLASEKMKKKPVEQAEAYRGLFIKHEVLFKFAKESDERAKRKITELAEKARRFLELYLPGLTHLTILSEKEKCFAREKMDPAHLTGFGFLPE</sequence>
<dbReference type="EMBL" id="OOIL02001001">
    <property type="protein sequence ID" value="VFQ71242.1"/>
    <property type="molecule type" value="Genomic_DNA"/>
</dbReference>
<protein>
    <submittedName>
        <fullName evidence="1">Uncharacterized protein</fullName>
    </submittedName>
</protein>
<evidence type="ECO:0000313" key="1">
    <source>
        <dbReference type="EMBL" id="VFQ71242.1"/>
    </source>
</evidence>
<dbReference type="Proteomes" id="UP000595140">
    <property type="component" value="Unassembled WGS sequence"/>
</dbReference>
<dbReference type="AlphaFoldDB" id="A0A484L4L2"/>
<evidence type="ECO:0000313" key="2">
    <source>
        <dbReference type="Proteomes" id="UP000595140"/>
    </source>
</evidence>
<name>A0A484L4L2_9ASTE</name>
<accession>A0A484L4L2</accession>
<reference evidence="1 2" key="1">
    <citation type="submission" date="2018-04" db="EMBL/GenBank/DDBJ databases">
        <authorList>
            <person name="Vogel A."/>
        </authorList>
    </citation>
    <scope>NUCLEOTIDE SEQUENCE [LARGE SCALE GENOMIC DNA]</scope>
</reference>
<gene>
    <name evidence="1" type="ORF">CCAM_LOCUS13018</name>
</gene>
<organism evidence="1 2">
    <name type="scientific">Cuscuta campestris</name>
    <dbReference type="NCBI Taxonomy" id="132261"/>
    <lineage>
        <taxon>Eukaryota</taxon>
        <taxon>Viridiplantae</taxon>
        <taxon>Streptophyta</taxon>
        <taxon>Embryophyta</taxon>
        <taxon>Tracheophyta</taxon>
        <taxon>Spermatophyta</taxon>
        <taxon>Magnoliopsida</taxon>
        <taxon>eudicotyledons</taxon>
        <taxon>Gunneridae</taxon>
        <taxon>Pentapetalae</taxon>
        <taxon>asterids</taxon>
        <taxon>lamiids</taxon>
        <taxon>Solanales</taxon>
        <taxon>Convolvulaceae</taxon>
        <taxon>Cuscuteae</taxon>
        <taxon>Cuscuta</taxon>
        <taxon>Cuscuta subgen. Grammica</taxon>
        <taxon>Cuscuta sect. Cleistogrammica</taxon>
    </lineage>
</organism>